<evidence type="ECO:0000313" key="1">
    <source>
        <dbReference type="EMBL" id="KAF2904752.1"/>
    </source>
</evidence>
<dbReference type="InterPro" id="IPR036397">
    <property type="entry name" value="RNaseH_sf"/>
</dbReference>
<dbReference type="OrthoDB" id="6768201at2759"/>
<evidence type="ECO:0000313" key="2">
    <source>
        <dbReference type="Proteomes" id="UP000801492"/>
    </source>
</evidence>
<sequence length="101" mass="11769">MELLMPKRRNSIKKQESFNVEDVFNPQNDCLYATKIENIPHNKKNVCQFQNKTTVMVWGAVSFNGVLSLVFVEKGIKINGRYYMDEILQKTSDSWSEYIVS</sequence>
<reference evidence="1" key="1">
    <citation type="submission" date="2019-08" db="EMBL/GenBank/DDBJ databases">
        <title>The genome of the North American firefly Photinus pyralis.</title>
        <authorList>
            <consortium name="Photinus pyralis genome working group"/>
            <person name="Fallon T.R."/>
            <person name="Sander Lower S.E."/>
            <person name="Weng J.-K."/>
        </authorList>
    </citation>
    <scope>NUCLEOTIDE SEQUENCE</scope>
    <source>
        <strain evidence="1">TRF0915ILg1</strain>
        <tissue evidence="1">Whole body</tissue>
    </source>
</reference>
<gene>
    <name evidence="1" type="ORF">ILUMI_01422</name>
</gene>
<dbReference type="Proteomes" id="UP000801492">
    <property type="component" value="Unassembled WGS sequence"/>
</dbReference>
<organism evidence="1 2">
    <name type="scientific">Ignelater luminosus</name>
    <name type="common">Cucubano</name>
    <name type="synonym">Pyrophorus luminosus</name>
    <dbReference type="NCBI Taxonomy" id="2038154"/>
    <lineage>
        <taxon>Eukaryota</taxon>
        <taxon>Metazoa</taxon>
        <taxon>Ecdysozoa</taxon>
        <taxon>Arthropoda</taxon>
        <taxon>Hexapoda</taxon>
        <taxon>Insecta</taxon>
        <taxon>Pterygota</taxon>
        <taxon>Neoptera</taxon>
        <taxon>Endopterygota</taxon>
        <taxon>Coleoptera</taxon>
        <taxon>Polyphaga</taxon>
        <taxon>Elateriformia</taxon>
        <taxon>Elateroidea</taxon>
        <taxon>Elateridae</taxon>
        <taxon>Agrypninae</taxon>
        <taxon>Pyrophorini</taxon>
        <taxon>Ignelater</taxon>
    </lineage>
</organism>
<keyword evidence="2" id="KW-1185">Reference proteome</keyword>
<dbReference type="Gene3D" id="3.30.420.10">
    <property type="entry name" value="Ribonuclease H-like superfamily/Ribonuclease H"/>
    <property type="match status" value="1"/>
</dbReference>
<dbReference type="GO" id="GO:0003676">
    <property type="term" value="F:nucleic acid binding"/>
    <property type="evidence" value="ECO:0007669"/>
    <property type="project" value="InterPro"/>
</dbReference>
<dbReference type="EMBL" id="VTPC01000683">
    <property type="protein sequence ID" value="KAF2904752.1"/>
    <property type="molecule type" value="Genomic_DNA"/>
</dbReference>
<protein>
    <submittedName>
        <fullName evidence="1">Uncharacterized protein</fullName>
    </submittedName>
</protein>
<dbReference type="AlphaFoldDB" id="A0A8K0GKA3"/>
<comment type="caution">
    <text evidence="1">The sequence shown here is derived from an EMBL/GenBank/DDBJ whole genome shotgun (WGS) entry which is preliminary data.</text>
</comment>
<accession>A0A8K0GKA3</accession>
<name>A0A8K0GKA3_IGNLU</name>
<proteinExistence type="predicted"/>